<comment type="caution">
    <text evidence="2">The sequence shown here is derived from an EMBL/GenBank/DDBJ whole genome shotgun (WGS) entry which is preliminary data.</text>
</comment>
<reference evidence="2 3" key="1">
    <citation type="submission" date="2019-03" db="EMBL/GenBank/DDBJ databases">
        <title>First draft genome of Liparis tanakae, snailfish: a comprehensive survey of snailfish specific genes.</title>
        <authorList>
            <person name="Kim W."/>
            <person name="Song I."/>
            <person name="Jeong J.-H."/>
            <person name="Kim D."/>
            <person name="Kim S."/>
            <person name="Ryu S."/>
            <person name="Song J.Y."/>
            <person name="Lee S.K."/>
        </authorList>
    </citation>
    <scope>NUCLEOTIDE SEQUENCE [LARGE SCALE GENOMIC DNA]</scope>
    <source>
        <tissue evidence="2">Muscle</tissue>
    </source>
</reference>
<proteinExistence type="predicted"/>
<dbReference type="AlphaFoldDB" id="A0A4Z2FRW5"/>
<keyword evidence="3" id="KW-1185">Reference proteome</keyword>
<dbReference type="Proteomes" id="UP000314294">
    <property type="component" value="Unassembled WGS sequence"/>
</dbReference>
<sequence length="173" mass="19632">MVQSFSERALPRKTIPKERLRSLSLRTRGDPSSQHNRVHRPSSLETLQHQHTPTDSQRVQTQQGANTPPNTGPLHNTRRSAAGGIQTETQSPTTVNKSADYVNKAANRHYEFFFRDPLPFSTCADIDSGSQLSAWLVPNICWLGRMTHNITNVPVSTDWMLLECSRRYHNQNI</sequence>
<evidence type="ECO:0000256" key="1">
    <source>
        <dbReference type="SAM" id="MobiDB-lite"/>
    </source>
</evidence>
<accession>A0A4Z2FRW5</accession>
<gene>
    <name evidence="2" type="ORF">EYF80_046342</name>
</gene>
<feature type="compositionally biased region" description="Polar residues" evidence="1">
    <location>
        <begin position="43"/>
        <end position="69"/>
    </location>
</feature>
<dbReference type="EMBL" id="SRLO01000964">
    <property type="protein sequence ID" value="TNN43454.1"/>
    <property type="molecule type" value="Genomic_DNA"/>
</dbReference>
<evidence type="ECO:0000313" key="2">
    <source>
        <dbReference type="EMBL" id="TNN43454.1"/>
    </source>
</evidence>
<name>A0A4Z2FRW5_9TELE</name>
<protein>
    <submittedName>
        <fullName evidence="2">Uncharacterized protein</fullName>
    </submittedName>
</protein>
<feature type="region of interest" description="Disordered" evidence="1">
    <location>
        <begin position="1"/>
        <end position="94"/>
    </location>
</feature>
<evidence type="ECO:0000313" key="3">
    <source>
        <dbReference type="Proteomes" id="UP000314294"/>
    </source>
</evidence>
<organism evidence="2 3">
    <name type="scientific">Liparis tanakae</name>
    <name type="common">Tanaka's snailfish</name>
    <dbReference type="NCBI Taxonomy" id="230148"/>
    <lineage>
        <taxon>Eukaryota</taxon>
        <taxon>Metazoa</taxon>
        <taxon>Chordata</taxon>
        <taxon>Craniata</taxon>
        <taxon>Vertebrata</taxon>
        <taxon>Euteleostomi</taxon>
        <taxon>Actinopterygii</taxon>
        <taxon>Neopterygii</taxon>
        <taxon>Teleostei</taxon>
        <taxon>Neoteleostei</taxon>
        <taxon>Acanthomorphata</taxon>
        <taxon>Eupercaria</taxon>
        <taxon>Perciformes</taxon>
        <taxon>Cottioidei</taxon>
        <taxon>Cottales</taxon>
        <taxon>Liparidae</taxon>
        <taxon>Liparis</taxon>
    </lineage>
</organism>